<evidence type="ECO:0000313" key="2">
    <source>
        <dbReference type="Proteomes" id="UP000033070"/>
    </source>
</evidence>
<sequence length="106" mass="12046">MEQSIQNNPQQEIYRAKVNLDTSTIPWRELQRFFASGAAIAVSKDLDLVEVAFQISDDNKAQVEQWMQAGQVGQVTDEQALTWYEADAHMWAVVISPYVLVQEMAD</sequence>
<dbReference type="Pfam" id="PF10052">
    <property type="entry name" value="DUF2288"/>
    <property type="match status" value="1"/>
</dbReference>
<dbReference type="STRING" id="1188319.OYT1_01312"/>
<dbReference type="InterPro" id="IPR018741">
    <property type="entry name" value="DUF2288"/>
</dbReference>
<reference evidence="1 2" key="1">
    <citation type="submission" date="2018-06" db="EMBL/GenBank/DDBJ databases">
        <title>OYT1 Genome Sequencing.</title>
        <authorList>
            <person name="Kato S."/>
            <person name="Itoh T."/>
            <person name="Ohkuma M."/>
        </authorList>
    </citation>
    <scope>NUCLEOTIDE SEQUENCE [LARGE SCALE GENOMIC DNA]</scope>
    <source>
        <strain evidence="1 2">OYT1</strain>
    </source>
</reference>
<dbReference type="RefSeq" id="WP_062626508.1">
    <property type="nucleotide sequence ID" value="NZ_AP018738.1"/>
</dbReference>
<dbReference type="KEGG" id="fam:OYT1_ch2555"/>
<dbReference type="EMBL" id="AP018738">
    <property type="protein sequence ID" value="BBE52067.1"/>
    <property type="molecule type" value="Genomic_DNA"/>
</dbReference>
<name>A0A2Z6GFB0_9PROT</name>
<dbReference type="OrthoDB" id="195194at2"/>
<dbReference type="Proteomes" id="UP000033070">
    <property type="component" value="Chromosome"/>
</dbReference>
<accession>A0A2Z6GFB0</accession>
<gene>
    <name evidence="1" type="ORF">OYT1_ch2555</name>
</gene>
<dbReference type="AlphaFoldDB" id="A0A2Z6GFB0"/>
<proteinExistence type="predicted"/>
<protein>
    <recommendedName>
        <fullName evidence="3">DUF2288 domain-containing protein</fullName>
    </recommendedName>
</protein>
<evidence type="ECO:0008006" key="3">
    <source>
        <dbReference type="Google" id="ProtNLM"/>
    </source>
</evidence>
<keyword evidence="2" id="KW-1185">Reference proteome</keyword>
<organism evidence="1 2">
    <name type="scientific">Ferriphaselus amnicola</name>
    <dbReference type="NCBI Taxonomy" id="1188319"/>
    <lineage>
        <taxon>Bacteria</taxon>
        <taxon>Pseudomonadati</taxon>
        <taxon>Pseudomonadota</taxon>
        <taxon>Betaproteobacteria</taxon>
        <taxon>Nitrosomonadales</taxon>
        <taxon>Gallionellaceae</taxon>
        <taxon>Ferriphaselus</taxon>
    </lineage>
</organism>
<evidence type="ECO:0000313" key="1">
    <source>
        <dbReference type="EMBL" id="BBE52067.1"/>
    </source>
</evidence>